<sequence>MVVATDDSLFSGRERLFTKTSTSFDIFNFGNRQKSKKKRPFLSKHISDSFICENLKECDLNLKIKPIHLVGDSKIELSRDSILTVLQPNMNWLVIYLDFIPTTQLYFMNNKGLKHFNESKTSHS</sequence>
<evidence type="ECO:0000313" key="1">
    <source>
        <dbReference type="EMBL" id="KII63503.1"/>
    </source>
</evidence>
<dbReference type="EMBL" id="JWZT01004662">
    <property type="protein sequence ID" value="KII63503.1"/>
    <property type="molecule type" value="Genomic_DNA"/>
</dbReference>
<organism evidence="1 2">
    <name type="scientific">Thelohanellus kitauei</name>
    <name type="common">Myxosporean</name>
    <dbReference type="NCBI Taxonomy" id="669202"/>
    <lineage>
        <taxon>Eukaryota</taxon>
        <taxon>Metazoa</taxon>
        <taxon>Cnidaria</taxon>
        <taxon>Myxozoa</taxon>
        <taxon>Myxosporea</taxon>
        <taxon>Bivalvulida</taxon>
        <taxon>Platysporina</taxon>
        <taxon>Myxobolidae</taxon>
        <taxon>Thelohanellus</taxon>
    </lineage>
</organism>
<keyword evidence="2" id="KW-1185">Reference proteome</keyword>
<reference evidence="1 2" key="1">
    <citation type="journal article" date="2014" name="Genome Biol. Evol.">
        <title>The genome of the myxosporean Thelohanellus kitauei shows adaptations to nutrient acquisition within its fish host.</title>
        <authorList>
            <person name="Yang Y."/>
            <person name="Xiong J."/>
            <person name="Zhou Z."/>
            <person name="Huo F."/>
            <person name="Miao W."/>
            <person name="Ran C."/>
            <person name="Liu Y."/>
            <person name="Zhang J."/>
            <person name="Feng J."/>
            <person name="Wang M."/>
            <person name="Wang M."/>
            <person name="Wang L."/>
            <person name="Yao B."/>
        </authorList>
    </citation>
    <scope>NUCLEOTIDE SEQUENCE [LARGE SCALE GENOMIC DNA]</scope>
    <source>
        <strain evidence="1">Wuqing</strain>
    </source>
</reference>
<evidence type="ECO:0000313" key="2">
    <source>
        <dbReference type="Proteomes" id="UP000031668"/>
    </source>
</evidence>
<dbReference type="AlphaFoldDB" id="A0A0C2IDV8"/>
<protein>
    <submittedName>
        <fullName evidence="1">Uncharacterized protein</fullName>
    </submittedName>
</protein>
<dbReference type="Proteomes" id="UP000031668">
    <property type="component" value="Unassembled WGS sequence"/>
</dbReference>
<name>A0A0C2IDV8_THEKT</name>
<proteinExistence type="predicted"/>
<comment type="caution">
    <text evidence="1">The sequence shown here is derived from an EMBL/GenBank/DDBJ whole genome shotgun (WGS) entry which is preliminary data.</text>
</comment>
<gene>
    <name evidence="1" type="ORF">RF11_01456</name>
</gene>
<accession>A0A0C2IDV8</accession>